<organism evidence="14 15">
    <name type="scientific">Ruminiclostridium hungatei</name>
    <name type="common">Clostridium hungatei</name>
    <dbReference type="NCBI Taxonomy" id="48256"/>
    <lineage>
        <taxon>Bacteria</taxon>
        <taxon>Bacillati</taxon>
        <taxon>Bacillota</taxon>
        <taxon>Clostridia</taxon>
        <taxon>Eubacteriales</taxon>
        <taxon>Oscillospiraceae</taxon>
        <taxon>Ruminiclostridium</taxon>
    </lineage>
</organism>
<protein>
    <submittedName>
        <fullName evidence="14">Stage IV sporulation protein FB</fullName>
        <ecNumber evidence="14">3.4.24.-</ecNumber>
    </submittedName>
</protein>
<keyword evidence="6" id="KW-0479">Metal-binding</keyword>
<dbReference type="EC" id="3.4.24.-" evidence="14"/>
<dbReference type="AlphaFoldDB" id="A0A1V4SFS5"/>
<comment type="cofactor">
    <cofactor evidence="1">
        <name>Zn(2+)</name>
        <dbReference type="ChEBI" id="CHEBI:29105"/>
    </cofactor>
</comment>
<dbReference type="RefSeq" id="WP_080065796.1">
    <property type="nucleotide sequence ID" value="NZ_MZGX01000025.1"/>
</dbReference>
<feature type="transmembrane region" description="Helical" evidence="12">
    <location>
        <begin position="89"/>
        <end position="112"/>
    </location>
</feature>
<feature type="domain" description="Peptidase M50" evidence="13">
    <location>
        <begin position="43"/>
        <end position="110"/>
    </location>
</feature>
<evidence type="ECO:0000256" key="5">
    <source>
        <dbReference type="ARBA" id="ARBA00022692"/>
    </source>
</evidence>
<comment type="caution">
    <text evidence="14">The sequence shown here is derived from an EMBL/GenBank/DDBJ whole genome shotgun (WGS) entry which is preliminary data.</text>
</comment>
<dbReference type="GO" id="GO:0046872">
    <property type="term" value="F:metal ion binding"/>
    <property type="evidence" value="ECO:0007669"/>
    <property type="project" value="UniProtKB-KW"/>
</dbReference>
<comment type="subcellular location">
    <subcellularLocation>
        <location evidence="2">Membrane</location>
        <topology evidence="2">Multi-pass membrane protein</topology>
    </subcellularLocation>
</comment>
<reference evidence="14 15" key="1">
    <citation type="submission" date="2017-03" db="EMBL/GenBank/DDBJ databases">
        <title>Genome sequence of Clostridium hungatei DSM 14427.</title>
        <authorList>
            <person name="Poehlein A."/>
            <person name="Daniel R."/>
        </authorList>
    </citation>
    <scope>NUCLEOTIDE SEQUENCE [LARGE SCALE GENOMIC DNA]</scope>
    <source>
        <strain evidence="14 15">DSM 14427</strain>
    </source>
</reference>
<keyword evidence="11 12" id="KW-0472">Membrane</keyword>
<evidence type="ECO:0000256" key="2">
    <source>
        <dbReference type="ARBA" id="ARBA00004141"/>
    </source>
</evidence>
<evidence type="ECO:0000256" key="11">
    <source>
        <dbReference type="ARBA" id="ARBA00023136"/>
    </source>
</evidence>
<keyword evidence="9 12" id="KW-1133">Transmembrane helix</keyword>
<keyword evidence="5 12" id="KW-0812">Transmembrane</keyword>
<evidence type="ECO:0000256" key="10">
    <source>
        <dbReference type="ARBA" id="ARBA00023049"/>
    </source>
</evidence>
<feature type="transmembrane region" description="Helical" evidence="12">
    <location>
        <begin position="12"/>
        <end position="36"/>
    </location>
</feature>
<evidence type="ECO:0000256" key="7">
    <source>
        <dbReference type="ARBA" id="ARBA00022801"/>
    </source>
</evidence>
<feature type="transmembrane region" description="Helical" evidence="12">
    <location>
        <begin position="162"/>
        <end position="183"/>
    </location>
</feature>
<keyword evidence="4" id="KW-0645">Protease</keyword>
<evidence type="ECO:0000256" key="12">
    <source>
        <dbReference type="SAM" id="Phobius"/>
    </source>
</evidence>
<keyword evidence="7 14" id="KW-0378">Hydrolase</keyword>
<gene>
    <name evidence="14" type="primary">spoIVFB</name>
    <name evidence="14" type="ORF">CLHUN_33620</name>
</gene>
<comment type="similarity">
    <text evidence="3">Belongs to the peptidase M50B family.</text>
</comment>
<evidence type="ECO:0000256" key="9">
    <source>
        <dbReference type="ARBA" id="ARBA00022989"/>
    </source>
</evidence>
<dbReference type="InterPro" id="IPR008915">
    <property type="entry name" value="Peptidase_M50"/>
</dbReference>
<dbReference type="PANTHER" id="PTHR39188:SF3">
    <property type="entry name" value="STAGE IV SPORULATION PROTEIN FB"/>
    <property type="match status" value="1"/>
</dbReference>
<accession>A0A1V4SFS5</accession>
<dbReference type="Proteomes" id="UP000191554">
    <property type="component" value="Unassembled WGS sequence"/>
</dbReference>
<name>A0A1V4SFS5_RUMHU</name>
<dbReference type="Pfam" id="PF02163">
    <property type="entry name" value="Peptidase_M50"/>
    <property type="match status" value="2"/>
</dbReference>
<evidence type="ECO:0000256" key="3">
    <source>
        <dbReference type="ARBA" id="ARBA00007931"/>
    </source>
</evidence>
<evidence type="ECO:0000313" key="14">
    <source>
        <dbReference type="EMBL" id="OPX42710.1"/>
    </source>
</evidence>
<dbReference type="STRING" id="48256.CLHUN_33620"/>
<dbReference type="GO" id="GO:0008237">
    <property type="term" value="F:metallopeptidase activity"/>
    <property type="evidence" value="ECO:0007669"/>
    <property type="project" value="UniProtKB-KW"/>
</dbReference>
<dbReference type="GO" id="GO:0016020">
    <property type="term" value="C:membrane"/>
    <property type="evidence" value="ECO:0007669"/>
    <property type="project" value="UniProtKB-SubCell"/>
</dbReference>
<dbReference type="GO" id="GO:0006508">
    <property type="term" value="P:proteolysis"/>
    <property type="evidence" value="ECO:0007669"/>
    <property type="project" value="UniProtKB-KW"/>
</dbReference>
<keyword evidence="8" id="KW-0862">Zinc</keyword>
<dbReference type="PANTHER" id="PTHR39188">
    <property type="entry name" value="MEMBRANE-ASSOCIATED ZINC METALLOPROTEASE M50B"/>
    <property type="match status" value="1"/>
</dbReference>
<evidence type="ECO:0000256" key="6">
    <source>
        <dbReference type="ARBA" id="ARBA00022723"/>
    </source>
</evidence>
<proteinExistence type="inferred from homology"/>
<keyword evidence="15" id="KW-1185">Reference proteome</keyword>
<dbReference type="OrthoDB" id="166377at2"/>
<dbReference type="EMBL" id="MZGX01000025">
    <property type="protein sequence ID" value="OPX42710.1"/>
    <property type="molecule type" value="Genomic_DNA"/>
</dbReference>
<evidence type="ECO:0000313" key="15">
    <source>
        <dbReference type="Proteomes" id="UP000191554"/>
    </source>
</evidence>
<evidence type="ECO:0000259" key="13">
    <source>
        <dbReference type="Pfam" id="PF02163"/>
    </source>
</evidence>
<sequence length="305" mass="33924">MARISLSISRNFGRLNVTFNLLILVFAGAAALTGYFREYIQTLFFIFVHEAGHLTVGSLLGAQVCNIRLLPVGLNAGINMADCTGRQRIAVYTAGPCTSFLLALIFFLLYNICDPRGFFLAGLYTNLYLGGFNLIPILPLDGGKIIQELLAARLGILRTGKVLKHVSVLLSAAIIAAGLAGLFYSRSGVNLMVIGVYFFMCMGTSREETAFMNIKSLLFRKSRVIRKGIYPVREIVALKHMKLSEVIKALDYIDRFHIINVLDEDMRVIKVMTEQEVLEAILSNPADTTFDNLMQIEYNVHNEVN</sequence>
<evidence type="ECO:0000256" key="1">
    <source>
        <dbReference type="ARBA" id="ARBA00001947"/>
    </source>
</evidence>
<evidence type="ECO:0000256" key="8">
    <source>
        <dbReference type="ARBA" id="ARBA00022833"/>
    </source>
</evidence>
<evidence type="ECO:0000256" key="4">
    <source>
        <dbReference type="ARBA" id="ARBA00022670"/>
    </source>
</evidence>
<feature type="domain" description="Peptidase M50" evidence="13">
    <location>
        <begin position="118"/>
        <end position="165"/>
    </location>
</feature>
<keyword evidence="10" id="KW-0482">Metalloprotease</keyword>
<feature type="transmembrane region" description="Helical" evidence="12">
    <location>
        <begin position="118"/>
        <end position="141"/>
    </location>
</feature>